<keyword evidence="1" id="KW-0472">Membrane</keyword>
<dbReference type="STRING" id="1314783.A0A165SHM5"/>
<evidence type="ECO:0000256" key="1">
    <source>
        <dbReference type="SAM" id="Phobius"/>
    </source>
</evidence>
<gene>
    <name evidence="3" type="ORF">DAEQUDRAFT_82344</name>
</gene>
<evidence type="ECO:0000313" key="4">
    <source>
        <dbReference type="Proteomes" id="UP000076727"/>
    </source>
</evidence>
<feature type="transmembrane region" description="Helical" evidence="1">
    <location>
        <begin position="211"/>
        <end position="235"/>
    </location>
</feature>
<keyword evidence="1" id="KW-1133">Transmembrane helix</keyword>
<dbReference type="Proteomes" id="UP000076727">
    <property type="component" value="Unassembled WGS sequence"/>
</dbReference>
<protein>
    <recommendedName>
        <fullName evidence="2">DUF6534 domain-containing protein</fullName>
    </recommendedName>
</protein>
<dbReference type="OrthoDB" id="2801343at2759"/>
<feature type="transmembrane region" description="Helical" evidence="1">
    <location>
        <begin position="55"/>
        <end position="75"/>
    </location>
</feature>
<reference evidence="3 4" key="1">
    <citation type="journal article" date="2016" name="Mol. Biol. Evol.">
        <title>Comparative Genomics of Early-Diverging Mushroom-Forming Fungi Provides Insights into the Origins of Lignocellulose Decay Capabilities.</title>
        <authorList>
            <person name="Nagy L.G."/>
            <person name="Riley R."/>
            <person name="Tritt A."/>
            <person name="Adam C."/>
            <person name="Daum C."/>
            <person name="Floudas D."/>
            <person name="Sun H."/>
            <person name="Yadav J.S."/>
            <person name="Pangilinan J."/>
            <person name="Larsson K.H."/>
            <person name="Matsuura K."/>
            <person name="Barry K."/>
            <person name="Labutti K."/>
            <person name="Kuo R."/>
            <person name="Ohm R.A."/>
            <person name="Bhattacharya S.S."/>
            <person name="Shirouzu T."/>
            <person name="Yoshinaga Y."/>
            <person name="Martin F.M."/>
            <person name="Grigoriev I.V."/>
            <person name="Hibbett D.S."/>
        </authorList>
    </citation>
    <scope>NUCLEOTIDE SEQUENCE [LARGE SCALE GENOMIC DNA]</scope>
    <source>
        <strain evidence="3 4">L-15889</strain>
    </source>
</reference>
<dbReference type="Pfam" id="PF20152">
    <property type="entry name" value="DUF6534"/>
    <property type="match status" value="1"/>
</dbReference>
<feature type="transmembrane region" description="Helical" evidence="1">
    <location>
        <begin position="132"/>
        <end position="160"/>
    </location>
</feature>
<feature type="transmembrane region" description="Helical" evidence="1">
    <location>
        <begin position="241"/>
        <end position="264"/>
    </location>
</feature>
<name>A0A165SHM5_9APHY</name>
<dbReference type="InterPro" id="IPR045339">
    <property type="entry name" value="DUF6534"/>
</dbReference>
<keyword evidence="1" id="KW-0812">Transmembrane</keyword>
<dbReference type="AlphaFoldDB" id="A0A165SHM5"/>
<sequence length="368" mass="40351">MSSSAQAQAQSARFKSNVTSLYFSVNIQALTFGLASLVTVAYFRLPRKADARWIRILIMVVWGLCAFCTAIDFYSLHYFLVQTLSIPETRIRAPWSLSLLIAVVASVSTLVRLLLLNRLARFHHHKGDLSHWLIFPIALVALLSLVGIAGGIGITVRLLLPVNSAVERLKRLFDALLACSISADVLFVVVQSYSLHMSRSGLRRTNSVINLLILYTMSTGLIPAALALATLISMLAAPQSLFYAILYMQVGNLYLITLVTSLNYRDTVYKRMTRPLELNYSIFENSHTESVTESSAPETTTVIPEPQYADASKAGSFRLLQANDPTEQNSSSEARVVLAKRLSGGESDTALGPADTALAQHLAEGRLT</sequence>
<proteinExistence type="predicted"/>
<dbReference type="PANTHER" id="PTHR40465">
    <property type="entry name" value="CHROMOSOME 1, WHOLE GENOME SHOTGUN SEQUENCE"/>
    <property type="match status" value="1"/>
</dbReference>
<dbReference type="EMBL" id="KV429043">
    <property type="protein sequence ID" value="KZT72005.1"/>
    <property type="molecule type" value="Genomic_DNA"/>
</dbReference>
<feature type="domain" description="DUF6534" evidence="2">
    <location>
        <begin position="181"/>
        <end position="266"/>
    </location>
</feature>
<accession>A0A165SHM5</accession>
<feature type="transmembrane region" description="Helical" evidence="1">
    <location>
        <begin position="20"/>
        <end position="43"/>
    </location>
</feature>
<dbReference type="PANTHER" id="PTHR40465:SF1">
    <property type="entry name" value="DUF6534 DOMAIN-CONTAINING PROTEIN"/>
    <property type="match status" value="1"/>
</dbReference>
<evidence type="ECO:0000259" key="2">
    <source>
        <dbReference type="Pfam" id="PF20152"/>
    </source>
</evidence>
<feature type="transmembrane region" description="Helical" evidence="1">
    <location>
        <begin position="95"/>
        <end position="120"/>
    </location>
</feature>
<keyword evidence="4" id="KW-1185">Reference proteome</keyword>
<evidence type="ECO:0000313" key="3">
    <source>
        <dbReference type="EMBL" id="KZT72005.1"/>
    </source>
</evidence>
<organism evidence="3 4">
    <name type="scientific">Daedalea quercina L-15889</name>
    <dbReference type="NCBI Taxonomy" id="1314783"/>
    <lineage>
        <taxon>Eukaryota</taxon>
        <taxon>Fungi</taxon>
        <taxon>Dikarya</taxon>
        <taxon>Basidiomycota</taxon>
        <taxon>Agaricomycotina</taxon>
        <taxon>Agaricomycetes</taxon>
        <taxon>Polyporales</taxon>
        <taxon>Fomitopsis</taxon>
    </lineage>
</organism>